<gene>
    <name evidence="2" type="ORF">FYJ83_10555</name>
</gene>
<feature type="transmembrane region" description="Helical" evidence="1">
    <location>
        <begin position="46"/>
        <end position="65"/>
    </location>
</feature>
<sequence>MKEKIFNTLEGLSILLDIIAGFIFNITLPLLAIATMGLLTVISFKFNTMLGVVVLIISLSYLRVFTR</sequence>
<evidence type="ECO:0000313" key="2">
    <source>
        <dbReference type="EMBL" id="MSU01909.1"/>
    </source>
</evidence>
<evidence type="ECO:0000256" key="1">
    <source>
        <dbReference type="SAM" id="Phobius"/>
    </source>
</evidence>
<dbReference type="RefSeq" id="WP_154440416.1">
    <property type="nucleotide sequence ID" value="NZ_VUNQ01000021.1"/>
</dbReference>
<keyword evidence="1" id="KW-1133">Transmembrane helix</keyword>
<evidence type="ECO:0000313" key="3">
    <source>
        <dbReference type="Proteomes" id="UP000469523"/>
    </source>
</evidence>
<keyword evidence="1" id="KW-0472">Membrane</keyword>
<organism evidence="2 3">
    <name type="scientific">Tissierella pigra</name>
    <dbReference type="NCBI Taxonomy" id="2607614"/>
    <lineage>
        <taxon>Bacteria</taxon>
        <taxon>Bacillati</taxon>
        <taxon>Bacillota</taxon>
        <taxon>Tissierellia</taxon>
        <taxon>Tissierellales</taxon>
        <taxon>Tissierellaceae</taxon>
        <taxon>Tissierella</taxon>
    </lineage>
</organism>
<keyword evidence="1" id="KW-0812">Transmembrane</keyword>
<proteinExistence type="predicted"/>
<protein>
    <submittedName>
        <fullName evidence="2">Uncharacterized protein</fullName>
    </submittedName>
</protein>
<dbReference type="EMBL" id="VUNQ01000021">
    <property type="protein sequence ID" value="MSU01909.1"/>
    <property type="molecule type" value="Genomic_DNA"/>
</dbReference>
<dbReference type="Proteomes" id="UP000469523">
    <property type="component" value="Unassembled WGS sequence"/>
</dbReference>
<accession>A0A6N7XIP5</accession>
<dbReference type="AlphaFoldDB" id="A0A6N7XIP5"/>
<reference evidence="2 3" key="1">
    <citation type="submission" date="2019-09" db="EMBL/GenBank/DDBJ databases">
        <title>In-depth cultivation of the pig gut microbiome towards novel bacterial diversity and tailored functional studies.</title>
        <authorList>
            <person name="Wylensek D."/>
            <person name="Hitch T.C.A."/>
            <person name="Clavel T."/>
        </authorList>
    </citation>
    <scope>NUCLEOTIDE SEQUENCE [LARGE SCALE GENOMIC DNA]</scope>
    <source>
        <strain evidence="2 3">WCA3-693-APC-4?</strain>
    </source>
</reference>
<name>A0A6N7XIP5_9FIRM</name>
<keyword evidence="3" id="KW-1185">Reference proteome</keyword>
<feature type="transmembrane region" description="Helical" evidence="1">
    <location>
        <begin position="12"/>
        <end position="34"/>
    </location>
</feature>
<comment type="caution">
    <text evidence="2">The sequence shown here is derived from an EMBL/GenBank/DDBJ whole genome shotgun (WGS) entry which is preliminary data.</text>
</comment>